<proteinExistence type="predicted"/>
<dbReference type="AlphaFoldDB" id="A0A6J7CXS5"/>
<reference evidence="1" key="1">
    <citation type="submission" date="2020-05" db="EMBL/GenBank/DDBJ databases">
        <authorList>
            <person name="Chiriac C."/>
            <person name="Salcher M."/>
            <person name="Ghai R."/>
            <person name="Kavagutti S V."/>
        </authorList>
    </citation>
    <scope>NUCLEOTIDE SEQUENCE</scope>
</reference>
<gene>
    <name evidence="1" type="ORF">UFOPK3339_00427</name>
</gene>
<sequence length="94" mass="10710">MVDIPVRRVTISKPRSEDDAAVIARVAEEERRTSANIATYVVDVASALIEADIIRQRDELHSVLQRTPEGDVEHSSLQQRISELEMRRRAMKVE</sequence>
<protein>
    <submittedName>
        <fullName evidence="1">Unannotated protein</fullName>
    </submittedName>
</protein>
<evidence type="ECO:0000313" key="1">
    <source>
        <dbReference type="EMBL" id="CAB4861414.1"/>
    </source>
</evidence>
<name>A0A6J7CXS5_9ZZZZ</name>
<dbReference type="EMBL" id="CAFBLF010000046">
    <property type="protein sequence ID" value="CAB4861414.1"/>
    <property type="molecule type" value="Genomic_DNA"/>
</dbReference>
<accession>A0A6J7CXS5</accession>
<organism evidence="1">
    <name type="scientific">freshwater metagenome</name>
    <dbReference type="NCBI Taxonomy" id="449393"/>
    <lineage>
        <taxon>unclassified sequences</taxon>
        <taxon>metagenomes</taxon>
        <taxon>ecological metagenomes</taxon>
    </lineage>
</organism>